<protein>
    <submittedName>
        <fullName evidence="1 2">Uncharacterized protein</fullName>
    </submittedName>
</protein>
<evidence type="ECO:0000313" key="2">
    <source>
        <dbReference type="EnsemblPlants" id="KQJ88388"/>
    </source>
</evidence>
<dbReference type="Gramene" id="KQJ88388">
    <property type="protein sequence ID" value="KQJ88388"/>
    <property type="gene ID" value="BRADI_4g17393v3"/>
</dbReference>
<evidence type="ECO:0000313" key="1">
    <source>
        <dbReference type="EMBL" id="KQJ88388.1"/>
    </source>
</evidence>
<dbReference type="EnsemblPlants" id="KQJ88388">
    <property type="protein sequence ID" value="KQJ88388"/>
    <property type="gene ID" value="BRADI_4g17393v3"/>
</dbReference>
<evidence type="ECO:0000313" key="3">
    <source>
        <dbReference type="Proteomes" id="UP000008810"/>
    </source>
</evidence>
<dbReference type="InParanoid" id="A0A0Q3EPY8"/>
<name>A0A0Q3EPY8_BRADI</name>
<keyword evidence="3" id="KW-1185">Reference proteome</keyword>
<dbReference type="EMBL" id="CM000883">
    <property type="protein sequence ID" value="KQJ88388.1"/>
    <property type="molecule type" value="Genomic_DNA"/>
</dbReference>
<gene>
    <name evidence="1" type="ORF">BRADI_4g17393v3</name>
</gene>
<organism evidence="1">
    <name type="scientific">Brachypodium distachyon</name>
    <name type="common">Purple false brome</name>
    <name type="synonym">Trachynia distachya</name>
    <dbReference type="NCBI Taxonomy" id="15368"/>
    <lineage>
        <taxon>Eukaryota</taxon>
        <taxon>Viridiplantae</taxon>
        <taxon>Streptophyta</taxon>
        <taxon>Embryophyta</taxon>
        <taxon>Tracheophyta</taxon>
        <taxon>Spermatophyta</taxon>
        <taxon>Magnoliopsida</taxon>
        <taxon>Liliopsida</taxon>
        <taxon>Poales</taxon>
        <taxon>Poaceae</taxon>
        <taxon>BOP clade</taxon>
        <taxon>Pooideae</taxon>
        <taxon>Stipodae</taxon>
        <taxon>Brachypodieae</taxon>
        <taxon>Brachypodium</taxon>
    </lineage>
</organism>
<reference evidence="1 2" key="1">
    <citation type="journal article" date="2010" name="Nature">
        <title>Genome sequencing and analysis of the model grass Brachypodium distachyon.</title>
        <authorList>
            <consortium name="International Brachypodium Initiative"/>
        </authorList>
    </citation>
    <scope>NUCLEOTIDE SEQUENCE [LARGE SCALE GENOMIC DNA]</scope>
    <source>
        <strain evidence="1 2">Bd21</strain>
    </source>
</reference>
<dbReference type="Proteomes" id="UP000008810">
    <property type="component" value="Chromosome 4"/>
</dbReference>
<sequence length="119" mass="12518">MSAFGFWCFVTCYGLDCSVLFVGFFVTMEAQSESSGSIRDVGVVTGDVTLGEAFFGRGQRGRGQTVAGVRARGDVSSLGRGRRGRGRPVAGAQAPGDCGVSWSWSTWEWSVSCGCAGGW</sequence>
<reference evidence="1" key="2">
    <citation type="submission" date="2017-06" db="EMBL/GenBank/DDBJ databases">
        <title>WGS assembly of Brachypodium distachyon.</title>
        <authorList>
            <consortium name="The International Brachypodium Initiative"/>
            <person name="Lucas S."/>
            <person name="Harmon-Smith M."/>
            <person name="Lail K."/>
            <person name="Tice H."/>
            <person name="Grimwood J."/>
            <person name="Bruce D."/>
            <person name="Barry K."/>
            <person name="Shu S."/>
            <person name="Lindquist E."/>
            <person name="Wang M."/>
            <person name="Pitluck S."/>
            <person name="Vogel J.P."/>
            <person name="Garvin D.F."/>
            <person name="Mockler T.C."/>
            <person name="Schmutz J."/>
            <person name="Rokhsar D."/>
            <person name="Bevan M.W."/>
        </authorList>
    </citation>
    <scope>NUCLEOTIDE SEQUENCE</scope>
    <source>
        <strain evidence="1">Bd21</strain>
    </source>
</reference>
<proteinExistence type="predicted"/>
<dbReference type="AlphaFoldDB" id="A0A0Q3EPY8"/>
<reference evidence="2" key="3">
    <citation type="submission" date="2018-08" db="UniProtKB">
        <authorList>
            <consortium name="EnsemblPlants"/>
        </authorList>
    </citation>
    <scope>IDENTIFICATION</scope>
    <source>
        <strain evidence="2">cv. Bd21</strain>
    </source>
</reference>
<accession>A0A0Q3EPY8</accession>